<organism evidence="1 2">
    <name type="scientific">Actinoplanes philippinensis</name>
    <dbReference type="NCBI Taxonomy" id="35752"/>
    <lineage>
        <taxon>Bacteria</taxon>
        <taxon>Bacillati</taxon>
        <taxon>Actinomycetota</taxon>
        <taxon>Actinomycetes</taxon>
        <taxon>Micromonosporales</taxon>
        <taxon>Micromonosporaceae</taxon>
        <taxon>Actinoplanes</taxon>
    </lineage>
</organism>
<dbReference type="SUPFAM" id="SSF52540">
    <property type="entry name" value="P-loop containing nucleoside triphosphate hydrolases"/>
    <property type="match status" value="1"/>
</dbReference>
<evidence type="ECO:0000313" key="2">
    <source>
        <dbReference type="Proteomes" id="UP000199645"/>
    </source>
</evidence>
<evidence type="ECO:0000313" key="1">
    <source>
        <dbReference type="EMBL" id="SFF28162.1"/>
    </source>
</evidence>
<dbReference type="EMBL" id="FONV01000008">
    <property type="protein sequence ID" value="SFF28162.1"/>
    <property type="molecule type" value="Genomic_DNA"/>
</dbReference>
<gene>
    <name evidence="1" type="ORF">SAMN05421541_108106</name>
</gene>
<evidence type="ECO:0008006" key="3">
    <source>
        <dbReference type="Google" id="ProtNLM"/>
    </source>
</evidence>
<protein>
    <recommendedName>
        <fullName evidence="3">ATP-binding protein</fullName>
    </recommendedName>
</protein>
<dbReference type="STRING" id="35752.SAMN05421541_108106"/>
<reference evidence="1 2" key="1">
    <citation type="submission" date="2016-10" db="EMBL/GenBank/DDBJ databases">
        <authorList>
            <person name="de Groot N.N."/>
        </authorList>
    </citation>
    <scope>NUCLEOTIDE SEQUENCE [LARGE SCALE GENOMIC DNA]</scope>
    <source>
        <strain evidence="1 2">DSM 43019</strain>
    </source>
</reference>
<dbReference type="Proteomes" id="UP000199645">
    <property type="component" value="Unassembled WGS sequence"/>
</dbReference>
<accession>A0A1I2HER8</accession>
<keyword evidence="2" id="KW-1185">Reference proteome</keyword>
<dbReference type="InterPro" id="IPR027417">
    <property type="entry name" value="P-loop_NTPase"/>
</dbReference>
<proteinExistence type="predicted"/>
<sequence length="1496" mass="167306">MSRFPVTSFDTLRQWEGEQSRAFEELSYQLLRDRVPAGTRAIRTGNPDGGVEWYAVEADGTEHGWQAKHVHEIGPLLTAMTESVKRVAKERPTLRTLTFVISWNLGSSRQVRQGRQLKSQRDKFNDKIAVWKKTIPGADKIAFELVQGSELLDELSKPEHVGRRWFWWGETVLGHAWLRDHFAVQAEVAGEKYRPDLQVDVPIQEDLLALGFDARVREHLRLLVHEVVAGIAESRRYPPAKPSHLYAAVAQAVDRLATVAAGFDLQAGDAVVTLERLETRLEDVQRAAEALIRQERSTADGEQQIQHGTDFRDLLKAVRELSSWLFSSPGRTLRRQAYFLSGVAGSGKTHLLLDAAGRALDQGRPAVFLAGAQLGRGELWASICDQLGLENLGADVLLKAMDTAGEAATRYGSRFLLIIDAVNETVPADFWYSRLAGLRAKVAQYPHVALVVSCRDTYRNIVADRAEQARFHQRTHPGFAGHEIEATLKYFAHFGLEAPKIPLLTPEFTLPLFLRMYCESVAYTGPATTYEGHQGRVTIFENYLEAKIGAVARRLTPDAVADSEREAARARIRAVLDTLVDEMALLGREGLTSSEADTVVQTALKDTVLPPTKILGLLQDEGVLNRERLHLGAGTFGDGFRITFQAFSDFLLLIRRLTTSPDPLNDTDLHQWLAQDASEGIVEAATIVFPEVYGAELPDVLGVDVPAASRGSNLQRRNRAERLIHNLTAMLPYRATTAVTERTVELLNAAPGLSANDLYRVLFAIAPQPGNLLNAERLHRSLTLMRMPERDTIFGFATYDELFDDSSPVPRLARWAATGPYPHYDPLVIQLACIPLCWLLSSPNRYMRDWITKALVQLLHGHLDVMRALVERFWNVDDPYVVQRVIAIAYGALLRSAPTQAADAAALATAVHTRVFARPVRADELLLDAARGITRWAVAHLLLPATASRAAERPYGLPLPGAAPTQATLDAKYGRYDDVPADQDYLSVFVSVLGMGDFGRYVVESGMHYFSRHRRGQSRPSRGPQRAGPRLIKYRWARFLASLSPQQKTEHAAWLADPQPHAIALRRYSLTTGKDPFTPEQHKLLDAVWKYPEIVDDDYPADQARRWVFRRTLSLGWTPARFRAKDRTIGQGRGREGHKSERWGKKYQWMAYHELLARVADNYASADRYDDSPTYDGLHRLIGDREIDPSLPPIDFRVFSEHDGLDATAWQPTLIRLTTWPAVDLEFRHYHGDIQRLLADTATEPTISNSTFLRDTDGTDWVVLESSTRVTDPAAHKSWRGLQQSCSVHTLLIAATGAAGFLTTLAERSRYRALDLIDSHGHVDCCYVGEVGRAGPACHHRHAGFDTVSVADKRFTIGRTVEPYTWEGNIYDCSIGETANTLLPSTLLQQTAGLTFDMRGPSWLDTQGSPIFTFYQEPGSSNRALLVRASYLRDFLSQHDLELVVLHFFERMELKDDYDRGGPLPSINSSAEARLTCDLTVHNGLPRREERDVLGP</sequence>
<name>A0A1I2HER8_9ACTN</name>